<evidence type="ECO:0000259" key="1">
    <source>
        <dbReference type="Pfam" id="PF20515"/>
    </source>
</evidence>
<dbReference type="Proteomes" id="UP000765509">
    <property type="component" value="Unassembled WGS sequence"/>
</dbReference>
<dbReference type="InterPro" id="IPR046798">
    <property type="entry name" value="2OG-FeII_Oxy_6"/>
</dbReference>
<gene>
    <name evidence="2" type="ORF">O181_006176</name>
</gene>
<reference evidence="2" key="1">
    <citation type="submission" date="2021-03" db="EMBL/GenBank/DDBJ databases">
        <title>Draft genome sequence of rust myrtle Austropuccinia psidii MF-1, a brazilian biotype.</title>
        <authorList>
            <person name="Quecine M.C."/>
            <person name="Pachon D.M.R."/>
            <person name="Bonatelli M.L."/>
            <person name="Correr F.H."/>
            <person name="Franceschini L.M."/>
            <person name="Leite T.F."/>
            <person name="Margarido G.R.A."/>
            <person name="Almeida C.A."/>
            <person name="Ferrarezi J.A."/>
            <person name="Labate C.A."/>
        </authorList>
    </citation>
    <scope>NUCLEOTIDE SEQUENCE</scope>
    <source>
        <strain evidence="2">MF-1</strain>
    </source>
</reference>
<evidence type="ECO:0000313" key="3">
    <source>
        <dbReference type="Proteomes" id="UP000765509"/>
    </source>
</evidence>
<dbReference type="AlphaFoldDB" id="A0A9Q3BKC1"/>
<dbReference type="EMBL" id="AVOT02001307">
    <property type="protein sequence ID" value="MBW0466461.1"/>
    <property type="molecule type" value="Genomic_DNA"/>
</dbReference>
<comment type="caution">
    <text evidence="2">The sequence shown here is derived from an EMBL/GenBank/DDBJ whole genome shotgun (WGS) entry which is preliminary data.</text>
</comment>
<feature type="domain" description="Tet-like 2OG-Fe(II) oxygenase" evidence="1">
    <location>
        <begin position="1"/>
        <end position="79"/>
    </location>
</feature>
<name>A0A9Q3BKC1_9BASI</name>
<proteinExistence type="predicted"/>
<protein>
    <recommendedName>
        <fullName evidence="1">Tet-like 2OG-Fe(II) oxygenase domain-containing protein</fullName>
    </recommendedName>
</protein>
<keyword evidence="3" id="KW-1185">Reference proteome</keyword>
<dbReference type="OrthoDB" id="2496157at2759"/>
<accession>A0A9Q3BKC1</accession>
<dbReference type="Pfam" id="PF20515">
    <property type="entry name" value="2OG-FeII_Oxy_6"/>
    <property type="match status" value="1"/>
</dbReference>
<sequence length="132" mass="14971">MNGFKNPPHVDKDALLYALGWWFQADKQTGQIQRDASKWCTEGKLIFPNEHFCIYISECDGLIQVVWASSTLVHYTYPAQDNKSTTLVGMSAKCSRGLAKTIWKKSQSYYEIGKGEGYHIRDGNTISSQLEE</sequence>
<organism evidence="2 3">
    <name type="scientific">Austropuccinia psidii MF-1</name>
    <dbReference type="NCBI Taxonomy" id="1389203"/>
    <lineage>
        <taxon>Eukaryota</taxon>
        <taxon>Fungi</taxon>
        <taxon>Dikarya</taxon>
        <taxon>Basidiomycota</taxon>
        <taxon>Pucciniomycotina</taxon>
        <taxon>Pucciniomycetes</taxon>
        <taxon>Pucciniales</taxon>
        <taxon>Sphaerophragmiaceae</taxon>
        <taxon>Austropuccinia</taxon>
    </lineage>
</organism>
<evidence type="ECO:0000313" key="2">
    <source>
        <dbReference type="EMBL" id="MBW0466461.1"/>
    </source>
</evidence>